<evidence type="ECO:0000256" key="2">
    <source>
        <dbReference type="ARBA" id="ARBA00012438"/>
    </source>
</evidence>
<dbReference type="OrthoDB" id="2015534at2759"/>
<name>A0A397GAZ2_ASPTH</name>
<protein>
    <recommendedName>
        <fullName evidence="2">histidine kinase</fullName>
        <ecNumber evidence="2">2.7.13.3</ecNumber>
    </recommendedName>
</protein>
<dbReference type="SUPFAM" id="SSF52172">
    <property type="entry name" value="CheY-like"/>
    <property type="match status" value="1"/>
</dbReference>
<gene>
    <name evidence="11" type="ORF">CDV56_104385</name>
</gene>
<feature type="region of interest" description="Disordered" evidence="7">
    <location>
        <begin position="1"/>
        <end position="72"/>
    </location>
</feature>
<evidence type="ECO:0000256" key="1">
    <source>
        <dbReference type="ARBA" id="ARBA00000085"/>
    </source>
</evidence>
<dbReference type="InterPro" id="IPR003661">
    <property type="entry name" value="HisK_dim/P_dom"/>
</dbReference>
<dbReference type="InterPro" id="IPR005467">
    <property type="entry name" value="His_kinase_dom"/>
</dbReference>
<feature type="domain" description="Response regulatory" evidence="10">
    <location>
        <begin position="1214"/>
        <end position="1345"/>
    </location>
</feature>
<feature type="domain" description="Histidine kinase" evidence="9">
    <location>
        <begin position="783"/>
        <end position="1024"/>
    </location>
</feature>
<evidence type="ECO:0000256" key="4">
    <source>
        <dbReference type="ARBA" id="ARBA00022679"/>
    </source>
</evidence>
<dbReference type="Gene3D" id="1.10.287.130">
    <property type="match status" value="1"/>
</dbReference>
<dbReference type="InterPro" id="IPR036097">
    <property type="entry name" value="HisK_dim/P_sf"/>
</dbReference>
<dbReference type="PANTHER" id="PTHR43047">
    <property type="entry name" value="TWO-COMPONENT HISTIDINE PROTEIN KINASE"/>
    <property type="match status" value="1"/>
</dbReference>
<dbReference type="InterPro" id="IPR001789">
    <property type="entry name" value="Sig_transdc_resp-reg_receiver"/>
</dbReference>
<reference evidence="11" key="1">
    <citation type="submission" date="2018-08" db="EMBL/GenBank/DDBJ databases">
        <title>Draft genome sequence of azole-resistant Aspergillus thermomutatus (Neosartorya pseudofischeri) strain HMR AF 39, isolated from a human nasal aspirate.</title>
        <authorList>
            <person name="Parent-Michaud M."/>
            <person name="Dufresne P.J."/>
            <person name="Fournier E."/>
            <person name="Martineau C."/>
            <person name="Moreira S."/>
            <person name="Perkins V."/>
            <person name="De Repentigny L."/>
            <person name="Dufresne S.F."/>
        </authorList>
    </citation>
    <scope>NUCLEOTIDE SEQUENCE [LARGE SCALE GENOMIC DNA]</scope>
    <source>
        <strain evidence="11">HMR AF 39</strain>
    </source>
</reference>
<dbReference type="Gene3D" id="3.30.450.20">
    <property type="entry name" value="PAS domain"/>
    <property type="match status" value="1"/>
</dbReference>
<dbReference type="Pfam" id="PF02518">
    <property type="entry name" value="HATPase_c"/>
    <property type="match status" value="1"/>
</dbReference>
<dbReference type="STRING" id="41047.A0A397GAZ2"/>
<dbReference type="Proteomes" id="UP000215305">
    <property type="component" value="Unassembled WGS sequence"/>
</dbReference>
<dbReference type="GO" id="GO:0005886">
    <property type="term" value="C:plasma membrane"/>
    <property type="evidence" value="ECO:0007669"/>
    <property type="project" value="TreeGrafter"/>
</dbReference>
<keyword evidence="5" id="KW-0418">Kinase</keyword>
<dbReference type="SUPFAM" id="SSF55785">
    <property type="entry name" value="PYP-like sensor domain (PAS domain)"/>
    <property type="match status" value="1"/>
</dbReference>
<evidence type="ECO:0000256" key="5">
    <source>
        <dbReference type="ARBA" id="ARBA00022777"/>
    </source>
</evidence>
<proteinExistence type="predicted"/>
<dbReference type="SMART" id="SM00448">
    <property type="entry name" value="REC"/>
    <property type="match status" value="1"/>
</dbReference>
<dbReference type="SMART" id="SM00387">
    <property type="entry name" value="HATPase_c"/>
    <property type="match status" value="1"/>
</dbReference>
<dbReference type="InterPro" id="IPR011006">
    <property type="entry name" value="CheY-like_superfamily"/>
</dbReference>
<comment type="catalytic activity">
    <reaction evidence="1">
        <text>ATP + protein L-histidine = ADP + protein N-phospho-L-histidine.</text>
        <dbReference type="EC" id="2.7.13.3"/>
    </reaction>
</comment>
<feature type="domain" description="Phytochrome chromophore attachment site" evidence="8">
    <location>
        <begin position="413"/>
        <end position="574"/>
    </location>
</feature>
<dbReference type="PROSITE" id="PS50046">
    <property type="entry name" value="PHYTOCHROME_2"/>
    <property type="match status" value="1"/>
</dbReference>
<dbReference type="InterPro" id="IPR036890">
    <property type="entry name" value="HATPase_C_sf"/>
</dbReference>
<dbReference type="GO" id="GO:0000155">
    <property type="term" value="F:phosphorelay sensor kinase activity"/>
    <property type="evidence" value="ECO:0007669"/>
    <property type="project" value="InterPro"/>
</dbReference>
<feature type="compositionally biased region" description="Polar residues" evidence="7">
    <location>
        <begin position="17"/>
        <end position="28"/>
    </location>
</feature>
<evidence type="ECO:0000256" key="7">
    <source>
        <dbReference type="SAM" id="MobiDB-lite"/>
    </source>
</evidence>
<feature type="region of interest" description="Disordered" evidence="7">
    <location>
        <begin position="102"/>
        <end position="155"/>
    </location>
</feature>
<dbReference type="GO" id="GO:0009927">
    <property type="term" value="F:histidine phosphotransfer kinase activity"/>
    <property type="evidence" value="ECO:0007669"/>
    <property type="project" value="TreeGrafter"/>
</dbReference>
<evidence type="ECO:0000256" key="3">
    <source>
        <dbReference type="ARBA" id="ARBA00022553"/>
    </source>
</evidence>
<evidence type="ECO:0000259" key="10">
    <source>
        <dbReference type="PROSITE" id="PS50110"/>
    </source>
</evidence>
<feature type="modified residue" description="4-aspartylphosphate" evidence="6">
    <location>
        <position position="1265"/>
    </location>
</feature>
<evidence type="ECO:0000259" key="9">
    <source>
        <dbReference type="PROSITE" id="PS50109"/>
    </source>
</evidence>
<dbReference type="RefSeq" id="XP_026611200.1">
    <property type="nucleotide sequence ID" value="XM_026758004.1"/>
</dbReference>
<keyword evidence="12" id="KW-1185">Reference proteome</keyword>
<keyword evidence="3 6" id="KW-0597">Phosphoprotein</keyword>
<dbReference type="FunFam" id="3.40.50.2300:FF:000329">
    <property type="entry name" value="Hybrid sensor histidine kinase/response regulator"/>
    <property type="match status" value="1"/>
</dbReference>
<dbReference type="PROSITE" id="PS50110">
    <property type="entry name" value="RESPONSE_REGULATORY"/>
    <property type="match status" value="1"/>
</dbReference>
<sequence>MKSTSASAERQDEKQQNIEITETTNPRNTPDEHSPNPEPLRVLSLVNDDDSSASSAGISVLKLPTLSPESTERIFPISSVVSVDSTASSAPQTPALENLVEQNSPFAESPRSILASGRQSSGRPATPSPGDRKDAPSIQSTVEASGSSLNVTTGGRKRPALRIDLARGASNRSFDDVSVFSQEVFGLVEPSSAEAQDSYFVGAGSWVGQAEAAIWKKDIADASNFKHIHGLGALIVLQESKGRLIVQLASKNTEEVLGYTPKQLFGLASFCDIVQHDRKKDFLGRFNLVRDNWYNVEQHGPDIHEVDVHLSYGTTRRLWCTMHATKANSGHIICEFESMRAALDHWRNSGPSASVYAVYDNTSSYERSDEKHSTPNMPAEMQNMLRGIRGNFQSADMLSALSLVIQLAASTSSLSMLFNYFIGIIRELTGFSRVTVFYFDSDGNAVPMNDSVDSRVITSFPEDLHFPKPLSPRDLRRFHLGNKVCLEYSHRQSHSELVYRDSENLPREFDLDHCYLLARSPYLVDHVTGMPVFACMSININAFGRAWGLIMCQSYEKEMRLPPPVQKFFWLVSDTLSSNIERLSQKMTAQMQGPFSPSIGDGNEKGDSFQVKDLLSLFKADYAASSMLSETKILGKPHDAQEVLALVEYLKLKKLGTVLCSTDMGRDFPDLNYTPGFKYLSNLLYVPLSTDGREFIVFFKASQCGDALRAGTDDNARCLDQGQPTDRGSEAKVVDRGSGVWNAGDLQKGSFLSLIYSAMLKEVWQQKETTMQSTQLMRLLLANCAHEFRTPLNAIINYLEIALDGDLNQETRESLSRSHSASKSLIYIINDLLDLTNAENGISLIKDEIFDLVETIHEASRIFCEEARQKGVELHVVQYSDIPSVLGDQRRVRQVITNLISNAVQHTSSSGTVTVESCLLPDYTETGKLGIEVAIHDTGTGMSQNDIVALFCELEQVSNADYIRSRSPQRCDNAITSGSSGSRNILGLGLALVARIVRNMNGQLSVKSEEGQGSCFRIKMQFPLPIDESNEEKPDSSRASSVEKGKGRQSGAGDHQNEPPKQDGTDYGQEDQARTGKNTGSSECTDFTKHESHASGDTVTAGPAQHDSASKQEDSSGGKGQIEEKSPGIIHPDIRTEPSSTEEEGQADRPQPGSAEQSTRALADELTKSVEGTAAGSSERMAQPSQTKAQNQSDVPRNEVATTASEGSSRKNLHILVAEDDPTNSAILRKRLEKSGHTVHMTENGKECASAFRDNAHSFDAVLMDIQMPIVDGMGSTKMIRECEELATSSISASATCQTQRIPIFAVSASLVEKDRQTYIDTGFDGWIMKPIDFKRVAHLLDGVHKEEAREDSLYKPGMWEKGGWFDKGGES</sequence>
<comment type="caution">
    <text evidence="11">The sequence shown here is derived from an EMBL/GenBank/DDBJ whole genome shotgun (WGS) entry which is preliminary data.</text>
</comment>
<dbReference type="FunFam" id="3.30.565.10:FF:000131">
    <property type="entry name" value="Sensor histidine kinase/response regulator, putative"/>
    <property type="match status" value="1"/>
</dbReference>
<feature type="region of interest" description="Disordered" evidence="7">
    <location>
        <begin position="1025"/>
        <end position="1215"/>
    </location>
</feature>
<dbReference type="SUPFAM" id="SSF55874">
    <property type="entry name" value="ATPase domain of HSP90 chaperone/DNA topoisomerase II/histidine kinase"/>
    <property type="match status" value="1"/>
</dbReference>
<dbReference type="SMART" id="SM00388">
    <property type="entry name" value="HisKA"/>
    <property type="match status" value="1"/>
</dbReference>
<dbReference type="PRINTS" id="PR00344">
    <property type="entry name" value="BCTRLSENSOR"/>
</dbReference>
<dbReference type="InterPro" id="IPR016132">
    <property type="entry name" value="Phyto_chromo_attachment"/>
</dbReference>
<feature type="compositionally biased region" description="Polar residues" evidence="7">
    <location>
        <begin position="1183"/>
        <end position="1207"/>
    </location>
</feature>
<feature type="compositionally biased region" description="Basic and acidic residues" evidence="7">
    <location>
        <begin position="1108"/>
        <end position="1136"/>
    </location>
</feature>
<dbReference type="FunFam" id="1.10.287.130:FF:000048">
    <property type="entry name" value="Sensor histidine kinase/response regulator"/>
    <property type="match status" value="1"/>
</dbReference>
<dbReference type="VEuPathDB" id="FungiDB:CDV56_104385"/>
<evidence type="ECO:0000256" key="6">
    <source>
        <dbReference type="PROSITE-ProRule" id="PRU00169"/>
    </source>
</evidence>
<dbReference type="Pfam" id="PF00072">
    <property type="entry name" value="Response_reg"/>
    <property type="match status" value="1"/>
</dbReference>
<evidence type="ECO:0000259" key="8">
    <source>
        <dbReference type="PROSITE" id="PS50046"/>
    </source>
</evidence>
<dbReference type="InterPro" id="IPR035965">
    <property type="entry name" value="PAS-like_dom_sf"/>
</dbReference>
<feature type="compositionally biased region" description="Low complexity" evidence="7">
    <location>
        <begin position="42"/>
        <end position="61"/>
    </location>
</feature>
<dbReference type="Gene3D" id="3.30.450.40">
    <property type="match status" value="1"/>
</dbReference>
<feature type="compositionally biased region" description="Basic and acidic residues" evidence="7">
    <location>
        <begin position="1055"/>
        <end position="1064"/>
    </location>
</feature>
<dbReference type="InterPro" id="IPR004358">
    <property type="entry name" value="Sig_transdc_His_kin-like_C"/>
</dbReference>
<dbReference type="SUPFAM" id="SSF55781">
    <property type="entry name" value="GAF domain-like"/>
    <property type="match status" value="2"/>
</dbReference>
<dbReference type="SUPFAM" id="SSF47384">
    <property type="entry name" value="Homodimeric domain of signal transducing histidine kinase"/>
    <property type="match status" value="1"/>
</dbReference>
<dbReference type="InterPro" id="IPR003594">
    <property type="entry name" value="HATPase_dom"/>
</dbReference>
<dbReference type="CDD" id="cd17546">
    <property type="entry name" value="REC_hyHK_CKI1_RcsC-like"/>
    <property type="match status" value="1"/>
</dbReference>
<feature type="compositionally biased region" description="Polar residues" evidence="7">
    <location>
        <begin position="137"/>
        <end position="153"/>
    </location>
</feature>
<dbReference type="Gene3D" id="3.30.450.270">
    <property type="match status" value="1"/>
</dbReference>
<accession>A0A397GAZ2</accession>
<dbReference type="InterPro" id="IPR043150">
    <property type="entry name" value="Phytochrome_PHY_sf"/>
</dbReference>
<dbReference type="CDD" id="cd00082">
    <property type="entry name" value="HisKA"/>
    <property type="match status" value="1"/>
</dbReference>
<dbReference type="InterPro" id="IPR029016">
    <property type="entry name" value="GAF-like_dom_sf"/>
</dbReference>
<keyword evidence="4" id="KW-0808">Transferase</keyword>
<dbReference type="PANTHER" id="PTHR43047:SF76">
    <property type="entry name" value="PHYTOCHROME-LIKE HISTIDINE KINASE 2"/>
    <property type="match status" value="1"/>
</dbReference>
<dbReference type="PROSITE" id="PS50109">
    <property type="entry name" value="HIS_KIN"/>
    <property type="match status" value="1"/>
</dbReference>
<dbReference type="EC" id="2.7.13.3" evidence="2"/>
<evidence type="ECO:0000313" key="11">
    <source>
        <dbReference type="EMBL" id="RHZ46566.1"/>
    </source>
</evidence>
<dbReference type="Gene3D" id="3.40.50.2300">
    <property type="match status" value="1"/>
</dbReference>
<evidence type="ECO:0000313" key="12">
    <source>
        <dbReference type="Proteomes" id="UP000215305"/>
    </source>
</evidence>
<dbReference type="GeneID" id="38126359"/>
<organism evidence="11 12">
    <name type="scientific">Aspergillus thermomutatus</name>
    <name type="common">Neosartorya pseudofischeri</name>
    <dbReference type="NCBI Taxonomy" id="41047"/>
    <lineage>
        <taxon>Eukaryota</taxon>
        <taxon>Fungi</taxon>
        <taxon>Dikarya</taxon>
        <taxon>Ascomycota</taxon>
        <taxon>Pezizomycotina</taxon>
        <taxon>Eurotiomycetes</taxon>
        <taxon>Eurotiomycetidae</taxon>
        <taxon>Eurotiales</taxon>
        <taxon>Aspergillaceae</taxon>
        <taxon>Aspergillus</taxon>
        <taxon>Aspergillus subgen. Fumigati</taxon>
    </lineage>
</organism>
<dbReference type="EMBL" id="NKHU02000247">
    <property type="protein sequence ID" value="RHZ46566.1"/>
    <property type="molecule type" value="Genomic_DNA"/>
</dbReference>
<feature type="compositionally biased region" description="Polar residues" evidence="7">
    <location>
        <begin position="1075"/>
        <end position="1085"/>
    </location>
</feature>
<dbReference type="Pfam" id="PF00512">
    <property type="entry name" value="HisKA"/>
    <property type="match status" value="1"/>
</dbReference>
<dbReference type="Gene3D" id="3.30.565.10">
    <property type="entry name" value="Histidine kinase-like ATPase, C-terminal domain"/>
    <property type="match status" value="1"/>
</dbReference>
<feature type="compositionally biased region" description="Basic and acidic residues" evidence="7">
    <location>
        <begin position="1031"/>
        <end position="1046"/>
    </location>
</feature>